<evidence type="ECO:0000313" key="2">
    <source>
        <dbReference type="Proteomes" id="UP000290637"/>
    </source>
</evidence>
<protein>
    <submittedName>
        <fullName evidence="1">Uncharacterized protein</fullName>
    </submittedName>
</protein>
<dbReference type="RefSeq" id="WP_130189936.1">
    <property type="nucleotide sequence ID" value="NZ_CP035913.1"/>
</dbReference>
<evidence type="ECO:0000313" key="1">
    <source>
        <dbReference type="EMBL" id="QBE66829.1"/>
    </source>
</evidence>
<name>A0A4P6L5C0_9BURK</name>
<proteinExistence type="predicted"/>
<organism evidence="1 2">
    <name type="scientific">Pseudoduganella lutea</name>
    <dbReference type="NCBI Taxonomy" id="321985"/>
    <lineage>
        <taxon>Bacteria</taxon>
        <taxon>Pseudomonadati</taxon>
        <taxon>Pseudomonadota</taxon>
        <taxon>Betaproteobacteria</taxon>
        <taxon>Burkholderiales</taxon>
        <taxon>Oxalobacteraceae</taxon>
        <taxon>Telluria group</taxon>
        <taxon>Pseudoduganella</taxon>
    </lineage>
</organism>
<keyword evidence="2" id="KW-1185">Reference proteome</keyword>
<sequence>MKQLNGDRNQCPGCGEYFNSSFAFDKHRTGDFGTNRRCLTVPEMESKKMAKNTAGFWVSEKMPQDRIQP</sequence>
<gene>
    <name evidence="1" type="ORF">EWM63_30870</name>
</gene>
<dbReference type="EMBL" id="CP035913">
    <property type="protein sequence ID" value="QBE66829.1"/>
    <property type="molecule type" value="Genomic_DNA"/>
</dbReference>
<dbReference type="OrthoDB" id="9135490at2"/>
<reference evidence="1 2" key="1">
    <citation type="submission" date="2019-02" db="EMBL/GenBank/DDBJ databases">
        <title>Draft Genome Sequences of Six Type Strains of the Genus Massilia.</title>
        <authorList>
            <person name="Miess H."/>
            <person name="Frediansyhah A."/>
            <person name="Gross H."/>
        </authorList>
    </citation>
    <scope>NUCLEOTIDE SEQUENCE [LARGE SCALE GENOMIC DNA]</scope>
    <source>
        <strain evidence="1 2">DSM 17473</strain>
    </source>
</reference>
<dbReference type="Proteomes" id="UP000290637">
    <property type="component" value="Chromosome"/>
</dbReference>
<dbReference type="KEGG" id="plue:EWM63_30870"/>
<accession>A0A4P6L5C0</accession>
<dbReference type="AlphaFoldDB" id="A0A4P6L5C0"/>